<sequence length="125" mass="14310">MHLNYLENKDETIEDKIIENKIIEDKIIELPENKITEELLQVESMNKVTTAPRIVKINHSKALYTGMSRTTAWRKIQKARVSSNVEILPNLSHLFPAANLVKRLQLLQSFSMVLLSNTLSLVNPT</sequence>
<keyword evidence="2" id="KW-1185">Reference proteome</keyword>
<evidence type="ECO:0000313" key="1">
    <source>
        <dbReference type="EMBL" id="CAG8708028.1"/>
    </source>
</evidence>
<dbReference type="EMBL" id="CAJVPY010009379">
    <property type="protein sequence ID" value="CAG8708028.1"/>
    <property type="molecule type" value="Genomic_DNA"/>
</dbReference>
<gene>
    <name evidence="1" type="ORF">DERYTH_LOCUS13402</name>
</gene>
<reference evidence="1" key="1">
    <citation type="submission" date="2021-06" db="EMBL/GenBank/DDBJ databases">
        <authorList>
            <person name="Kallberg Y."/>
            <person name="Tangrot J."/>
            <person name="Rosling A."/>
        </authorList>
    </citation>
    <scope>NUCLEOTIDE SEQUENCE</scope>
    <source>
        <strain evidence="1">MA453B</strain>
    </source>
</reference>
<organism evidence="1 2">
    <name type="scientific">Dentiscutata erythropus</name>
    <dbReference type="NCBI Taxonomy" id="1348616"/>
    <lineage>
        <taxon>Eukaryota</taxon>
        <taxon>Fungi</taxon>
        <taxon>Fungi incertae sedis</taxon>
        <taxon>Mucoromycota</taxon>
        <taxon>Glomeromycotina</taxon>
        <taxon>Glomeromycetes</taxon>
        <taxon>Diversisporales</taxon>
        <taxon>Gigasporaceae</taxon>
        <taxon>Dentiscutata</taxon>
    </lineage>
</organism>
<dbReference type="OrthoDB" id="2473781at2759"/>
<dbReference type="AlphaFoldDB" id="A0A9N9HV51"/>
<dbReference type="Proteomes" id="UP000789405">
    <property type="component" value="Unassembled WGS sequence"/>
</dbReference>
<protein>
    <submittedName>
        <fullName evidence="1">14281_t:CDS:1</fullName>
    </submittedName>
</protein>
<evidence type="ECO:0000313" key="2">
    <source>
        <dbReference type="Proteomes" id="UP000789405"/>
    </source>
</evidence>
<proteinExistence type="predicted"/>
<comment type="caution">
    <text evidence="1">The sequence shown here is derived from an EMBL/GenBank/DDBJ whole genome shotgun (WGS) entry which is preliminary data.</text>
</comment>
<accession>A0A9N9HV51</accession>
<name>A0A9N9HV51_9GLOM</name>